<feature type="compositionally biased region" description="Low complexity" evidence="1">
    <location>
        <begin position="214"/>
        <end position="226"/>
    </location>
</feature>
<dbReference type="STRING" id="1299998.AUL39_03040"/>
<dbReference type="OrthoDB" id="3191472at2"/>
<reference evidence="2 3" key="1">
    <citation type="submission" date="2015-12" db="EMBL/GenBank/DDBJ databases">
        <title>Draft Genome Sequence of Olsenella scatoligenes SK9K4T; a Producer of 3-Methylindole- (skatole) and 4-Methylphenol- (p-cresol) Isolated from Pig Feces.</title>
        <authorList>
            <person name="Li X."/>
            <person name="Borg B."/>
            <person name="Canibe N."/>
        </authorList>
    </citation>
    <scope>NUCLEOTIDE SEQUENCE [LARGE SCALE GENOMIC DNA]</scope>
    <source>
        <strain evidence="2 3">SK9K4</strain>
    </source>
</reference>
<proteinExistence type="predicted"/>
<dbReference type="PANTHER" id="PTHR40056:SF1">
    <property type="entry name" value="DUF1836 DOMAIN-CONTAINING PROTEIN"/>
    <property type="match status" value="1"/>
</dbReference>
<dbReference type="EMBL" id="LOJF01000001">
    <property type="protein sequence ID" value="KUH59312.1"/>
    <property type="molecule type" value="Genomic_DNA"/>
</dbReference>
<evidence type="ECO:0000256" key="1">
    <source>
        <dbReference type="SAM" id="MobiDB-lite"/>
    </source>
</evidence>
<feature type="region of interest" description="Disordered" evidence="1">
    <location>
        <begin position="206"/>
        <end position="226"/>
    </location>
</feature>
<name>A0A100YXM2_TRASO</name>
<protein>
    <recommendedName>
        <fullName evidence="4">DUF1836 domain-containing protein</fullName>
    </recommendedName>
</protein>
<accession>A0A100YXM2</accession>
<gene>
    <name evidence="2" type="ORF">AUL39_03040</name>
</gene>
<dbReference type="RefSeq" id="WP_059053475.1">
    <property type="nucleotide sequence ID" value="NZ_LOJF01000001.1"/>
</dbReference>
<comment type="caution">
    <text evidence="2">The sequence shown here is derived from an EMBL/GenBank/DDBJ whole genome shotgun (WGS) entry which is preliminary data.</text>
</comment>
<evidence type="ECO:0000313" key="3">
    <source>
        <dbReference type="Proteomes" id="UP000054078"/>
    </source>
</evidence>
<dbReference type="Pfam" id="PF08876">
    <property type="entry name" value="DUF1836"/>
    <property type="match status" value="1"/>
</dbReference>
<dbReference type="InterPro" id="IPR014975">
    <property type="entry name" value="DUF1836"/>
</dbReference>
<dbReference type="AlphaFoldDB" id="A0A100YXM2"/>
<evidence type="ECO:0000313" key="2">
    <source>
        <dbReference type="EMBL" id="KUH59312.1"/>
    </source>
</evidence>
<keyword evidence="3" id="KW-1185">Reference proteome</keyword>
<sequence>MADEQNQGRDRRTRDAYRTLAERMTSIHISRFSELPRIELYLDQLLSLVDDELSFMRLPDEGPLVTGSMVNNYVKRHVVPAPVKHRYTRRHVCYVVCVCLFKRVLSIEQVTRLIRHVEEENLDLRHTYDELCAALECALAEQFAVGPDFVAPAVEPVIDLRDANGEKVDSPLDRTIEAAVVSLAAKIYVEQVLALGEVAAAGQPGAHVDSDSHAAATTPPAVTTVK</sequence>
<dbReference type="Proteomes" id="UP000054078">
    <property type="component" value="Unassembled WGS sequence"/>
</dbReference>
<dbReference type="PANTHER" id="PTHR40056">
    <property type="entry name" value="HYPOTHETICAL CYTOSOLIC PROTEIN"/>
    <property type="match status" value="1"/>
</dbReference>
<evidence type="ECO:0008006" key="4">
    <source>
        <dbReference type="Google" id="ProtNLM"/>
    </source>
</evidence>
<organism evidence="2 3">
    <name type="scientific">Tractidigestivibacter scatoligenes</name>
    <name type="common">Olsenella scatoligenes</name>
    <dbReference type="NCBI Taxonomy" id="1299998"/>
    <lineage>
        <taxon>Bacteria</taxon>
        <taxon>Bacillati</taxon>
        <taxon>Actinomycetota</taxon>
        <taxon>Coriobacteriia</taxon>
        <taxon>Coriobacteriales</taxon>
        <taxon>Atopobiaceae</taxon>
        <taxon>Tractidigestivibacter</taxon>
    </lineage>
</organism>